<organism evidence="1 2">
    <name type="scientific">Azorhizobium oxalatiphilum</name>
    <dbReference type="NCBI Taxonomy" id="980631"/>
    <lineage>
        <taxon>Bacteria</taxon>
        <taxon>Pseudomonadati</taxon>
        <taxon>Pseudomonadota</taxon>
        <taxon>Alphaproteobacteria</taxon>
        <taxon>Hyphomicrobiales</taxon>
        <taxon>Xanthobacteraceae</taxon>
        <taxon>Azorhizobium</taxon>
    </lineage>
</organism>
<dbReference type="NCBIfam" id="TIGR02684">
    <property type="entry name" value="dnstrm_HI1420"/>
    <property type="match status" value="1"/>
</dbReference>
<dbReference type="EMBL" id="BMCT01000001">
    <property type="protein sequence ID" value="GGF45213.1"/>
    <property type="molecule type" value="Genomic_DNA"/>
</dbReference>
<evidence type="ECO:0000313" key="1">
    <source>
        <dbReference type="EMBL" id="GGF45213.1"/>
    </source>
</evidence>
<dbReference type="PANTHER" id="PTHR40275:SF1">
    <property type="entry name" value="SSL7038 PROTEIN"/>
    <property type="match status" value="1"/>
</dbReference>
<accession>A0A917BHU4</accession>
<dbReference type="InterPro" id="IPR010982">
    <property type="entry name" value="Lambda_DNA-bd_dom_sf"/>
</dbReference>
<reference evidence="1" key="2">
    <citation type="submission" date="2020-09" db="EMBL/GenBank/DDBJ databases">
        <authorList>
            <person name="Sun Q."/>
            <person name="Sedlacek I."/>
        </authorList>
    </citation>
    <scope>NUCLEOTIDE SEQUENCE</scope>
    <source>
        <strain evidence="1">CCM 7897</strain>
    </source>
</reference>
<protein>
    <submittedName>
        <fullName evidence="1">Transcriptional regulator</fullName>
    </submittedName>
</protein>
<dbReference type="GO" id="GO:0003677">
    <property type="term" value="F:DNA binding"/>
    <property type="evidence" value="ECO:0007669"/>
    <property type="project" value="InterPro"/>
</dbReference>
<comment type="caution">
    <text evidence="1">The sequence shown here is derived from an EMBL/GenBank/DDBJ whole genome shotgun (WGS) entry which is preliminary data.</text>
</comment>
<dbReference type="Proteomes" id="UP000606044">
    <property type="component" value="Unassembled WGS sequence"/>
</dbReference>
<evidence type="ECO:0000313" key="2">
    <source>
        <dbReference type="Proteomes" id="UP000606044"/>
    </source>
</evidence>
<dbReference type="RefSeq" id="WP_188574373.1">
    <property type="nucleotide sequence ID" value="NZ_BMCT01000001.1"/>
</dbReference>
<dbReference type="AlphaFoldDB" id="A0A917BHU4"/>
<keyword evidence="2" id="KW-1185">Reference proteome</keyword>
<dbReference type="PANTHER" id="PTHR40275">
    <property type="entry name" value="SSL7038 PROTEIN"/>
    <property type="match status" value="1"/>
</dbReference>
<dbReference type="InterPro" id="IPR014057">
    <property type="entry name" value="HI1420"/>
</dbReference>
<reference evidence="1" key="1">
    <citation type="journal article" date="2014" name="Int. J. Syst. Evol. Microbiol.">
        <title>Complete genome sequence of Corynebacterium casei LMG S-19264T (=DSM 44701T), isolated from a smear-ripened cheese.</title>
        <authorList>
            <consortium name="US DOE Joint Genome Institute (JGI-PGF)"/>
            <person name="Walter F."/>
            <person name="Albersmeier A."/>
            <person name="Kalinowski J."/>
            <person name="Ruckert C."/>
        </authorList>
    </citation>
    <scope>NUCLEOTIDE SEQUENCE</scope>
    <source>
        <strain evidence="1">CCM 7897</strain>
    </source>
</reference>
<proteinExistence type="predicted"/>
<gene>
    <name evidence="1" type="ORF">GCM10007301_00910</name>
</gene>
<sequence length="96" mass="10308">MTERAIRSEPTTPWDMADHVDTPEAVAAYLEAAFEDGEPAVIATALGAIARSRGMSEVARQAGVTREALYKALSPDGDPRLSTFLGVLKALEHVRL</sequence>
<name>A0A917BHU4_9HYPH</name>
<dbReference type="SUPFAM" id="SSF47413">
    <property type="entry name" value="lambda repressor-like DNA-binding domains"/>
    <property type="match status" value="1"/>
</dbReference>
<dbReference type="Pfam" id="PF21716">
    <property type="entry name" value="dnstrm_HI1420"/>
    <property type="match status" value="1"/>
</dbReference>